<sequence length="70" mass="8219">MSTELEQRLIELETRQAFQDDTLQTLNDVLVDQQRQIDRLQHQLGLLAARQEALQTQLDQEQPEPPPPHY</sequence>
<evidence type="ECO:0000313" key="3">
    <source>
        <dbReference type="EMBL" id="TWH64754.1"/>
    </source>
</evidence>
<dbReference type="Pfam" id="PF04102">
    <property type="entry name" value="SlyX"/>
    <property type="match status" value="1"/>
</dbReference>
<name>A0A562I220_9GAMM</name>
<dbReference type="AlphaFoldDB" id="A0A562I220"/>
<evidence type="ECO:0000313" key="4">
    <source>
        <dbReference type="Proteomes" id="UP000319627"/>
    </source>
</evidence>
<evidence type="ECO:0000256" key="2">
    <source>
        <dbReference type="SAM" id="Coils"/>
    </source>
</evidence>
<dbReference type="Proteomes" id="UP000319627">
    <property type="component" value="Unassembled WGS sequence"/>
</dbReference>
<comment type="caution">
    <text evidence="3">The sequence shown here is derived from an EMBL/GenBank/DDBJ whole genome shotgun (WGS) entry which is preliminary data.</text>
</comment>
<dbReference type="InterPro" id="IPR007236">
    <property type="entry name" value="SlyX"/>
</dbReference>
<dbReference type="PANTHER" id="PTHR36508:SF1">
    <property type="entry name" value="PROTEIN SLYX"/>
    <property type="match status" value="1"/>
</dbReference>
<proteinExistence type="inferred from homology"/>
<dbReference type="NCBIfam" id="NF001421">
    <property type="entry name" value="PRK00295.1"/>
    <property type="match status" value="1"/>
</dbReference>
<reference evidence="3 4" key="1">
    <citation type="submission" date="2019-07" db="EMBL/GenBank/DDBJ databases">
        <title>Genomic Encyclopedia of Type Strains, Phase I: the one thousand microbial genomes (KMG-I) project.</title>
        <authorList>
            <person name="Kyrpides N."/>
        </authorList>
    </citation>
    <scope>NUCLEOTIDE SEQUENCE [LARGE SCALE GENOMIC DNA]</scope>
    <source>
        <strain evidence="3 4">DSM 375</strain>
    </source>
</reference>
<comment type="similarity">
    <text evidence="1">Belongs to the SlyX family.</text>
</comment>
<feature type="coiled-coil region" evidence="2">
    <location>
        <begin position="23"/>
        <end position="50"/>
    </location>
</feature>
<dbReference type="Gene3D" id="1.20.5.300">
    <property type="match status" value="1"/>
</dbReference>
<dbReference type="EMBL" id="VLKG01000007">
    <property type="protein sequence ID" value="TWH64754.1"/>
    <property type="molecule type" value="Genomic_DNA"/>
</dbReference>
<keyword evidence="2" id="KW-0175">Coiled coil</keyword>
<dbReference type="HAMAP" id="MF_00715">
    <property type="entry name" value="SlyX"/>
    <property type="match status" value="1"/>
</dbReference>
<gene>
    <name evidence="1" type="primary">slyX</name>
    <name evidence="3" type="ORF">LX59_02101</name>
</gene>
<keyword evidence="4" id="KW-1185">Reference proteome</keyword>
<dbReference type="RefSeq" id="WP_144571801.1">
    <property type="nucleotide sequence ID" value="NZ_VLKG01000007.1"/>
</dbReference>
<accession>A0A562I220</accession>
<dbReference type="PANTHER" id="PTHR36508">
    <property type="entry name" value="PROTEIN SLYX"/>
    <property type="match status" value="1"/>
</dbReference>
<evidence type="ECO:0000256" key="1">
    <source>
        <dbReference type="HAMAP-Rule" id="MF_00715"/>
    </source>
</evidence>
<dbReference type="OrthoDB" id="8606883at2"/>
<organism evidence="3 4">
    <name type="scientific">Azomonas agilis</name>
    <dbReference type="NCBI Taxonomy" id="116849"/>
    <lineage>
        <taxon>Bacteria</taxon>
        <taxon>Pseudomonadati</taxon>
        <taxon>Pseudomonadota</taxon>
        <taxon>Gammaproteobacteria</taxon>
        <taxon>Pseudomonadales</taxon>
        <taxon>Pseudomonadaceae</taxon>
        <taxon>Azomonas</taxon>
    </lineage>
</organism>
<protein>
    <recommendedName>
        <fullName evidence="1">Protein SlyX homolog</fullName>
    </recommendedName>
</protein>